<accession>A0A8T2YQD5</accession>
<protein>
    <submittedName>
        <fullName evidence="1">Uncharacterized protein</fullName>
    </submittedName>
</protein>
<dbReference type="AlphaFoldDB" id="A0A8T2YQD5"/>
<proteinExistence type="predicted"/>
<comment type="caution">
    <text evidence="1">The sequence shown here is derived from an EMBL/GenBank/DDBJ whole genome shotgun (WGS) entry which is preliminary data.</text>
</comment>
<dbReference type="EMBL" id="JACEGQ020000005">
    <property type="protein sequence ID" value="KAH8507166.1"/>
    <property type="molecule type" value="Genomic_DNA"/>
</dbReference>
<gene>
    <name evidence="1" type="ORF">H0E87_009617</name>
</gene>
<name>A0A8T2YQD5_POPDE</name>
<evidence type="ECO:0000313" key="1">
    <source>
        <dbReference type="EMBL" id="KAH8507166.1"/>
    </source>
</evidence>
<keyword evidence="2" id="KW-1185">Reference proteome</keyword>
<organism evidence="1 2">
    <name type="scientific">Populus deltoides</name>
    <name type="common">Eastern poplar</name>
    <name type="synonym">Eastern cottonwood</name>
    <dbReference type="NCBI Taxonomy" id="3696"/>
    <lineage>
        <taxon>Eukaryota</taxon>
        <taxon>Viridiplantae</taxon>
        <taxon>Streptophyta</taxon>
        <taxon>Embryophyta</taxon>
        <taxon>Tracheophyta</taxon>
        <taxon>Spermatophyta</taxon>
        <taxon>Magnoliopsida</taxon>
        <taxon>eudicotyledons</taxon>
        <taxon>Gunneridae</taxon>
        <taxon>Pentapetalae</taxon>
        <taxon>rosids</taxon>
        <taxon>fabids</taxon>
        <taxon>Malpighiales</taxon>
        <taxon>Salicaceae</taxon>
        <taxon>Saliceae</taxon>
        <taxon>Populus</taxon>
    </lineage>
</organism>
<dbReference type="Proteomes" id="UP000807159">
    <property type="component" value="Chromosome 5"/>
</dbReference>
<reference evidence="1" key="1">
    <citation type="journal article" date="2021" name="J. Hered.">
        <title>Genome Assembly of Salicaceae Populus deltoides (Eastern Cottonwood) I-69 Based on Nanopore Sequencing and Hi-C Technologies.</title>
        <authorList>
            <person name="Bai S."/>
            <person name="Wu H."/>
            <person name="Zhang J."/>
            <person name="Pan Z."/>
            <person name="Zhao W."/>
            <person name="Li Z."/>
            <person name="Tong C."/>
        </authorList>
    </citation>
    <scope>NUCLEOTIDE SEQUENCE</scope>
    <source>
        <tissue evidence="1">Leaf</tissue>
    </source>
</reference>
<sequence>MGGVREFVSLHNSVAFRLNMGQKVKKINGALDEIQKLATGYGLGNTSLQHVDRAPEISWDRETDSSLDSPVVVIGREDDVTKVMKLLIGSIDQQKGDTGVAVNSKQ</sequence>
<evidence type="ECO:0000313" key="2">
    <source>
        <dbReference type="Proteomes" id="UP000807159"/>
    </source>
</evidence>